<gene>
    <name evidence="5" type="primary">PmlGA01_120012000</name>
    <name evidence="5" type="ORF">PMLGA01_120012000</name>
</gene>
<dbReference type="VEuPathDB" id="PlasmoDB:PmUG01_12018500"/>
<reference evidence="5 6" key="1">
    <citation type="submission" date="2016-06" db="EMBL/GenBank/DDBJ databases">
        <authorList>
            <consortium name="Pathogen Informatics"/>
        </authorList>
    </citation>
    <scope>NUCLEOTIDE SEQUENCE [LARGE SCALE GENOMIC DNA]</scope>
    <source>
        <strain evidence="5">PmlGA01</strain>
    </source>
</reference>
<keyword evidence="3" id="KW-0175">Coiled coil</keyword>
<evidence type="ECO:0000313" key="5">
    <source>
        <dbReference type="EMBL" id="SBT79962.1"/>
    </source>
</evidence>
<evidence type="ECO:0000256" key="3">
    <source>
        <dbReference type="SAM" id="Coils"/>
    </source>
</evidence>
<feature type="coiled-coil region" evidence="3">
    <location>
        <begin position="105"/>
        <end position="132"/>
    </location>
</feature>
<dbReference type="EMBL" id="LT594500">
    <property type="protein sequence ID" value="SBT79962.1"/>
    <property type="molecule type" value="Genomic_DNA"/>
</dbReference>
<keyword evidence="2" id="KW-0813">Transport</keyword>
<evidence type="ECO:0000313" key="6">
    <source>
        <dbReference type="Proteomes" id="UP000219799"/>
    </source>
</evidence>
<dbReference type="GO" id="GO:0006623">
    <property type="term" value="P:protein targeting to vacuole"/>
    <property type="evidence" value="ECO:0007669"/>
    <property type="project" value="TreeGrafter"/>
</dbReference>
<dbReference type="AlphaFoldDB" id="A0A1C3L0I6"/>
<dbReference type="InterPro" id="IPR026854">
    <property type="entry name" value="VPS13_N"/>
</dbReference>
<feature type="domain" description="Chorein N-terminal" evidence="4">
    <location>
        <begin position="1"/>
        <end position="223"/>
    </location>
</feature>
<accession>A0A1C3L0I6</accession>
<dbReference type="Pfam" id="PF12624">
    <property type="entry name" value="VPS13_N"/>
    <property type="match status" value="1"/>
</dbReference>
<dbReference type="PANTHER" id="PTHR16166">
    <property type="entry name" value="VACUOLAR PROTEIN SORTING-ASSOCIATED PROTEIN VPS13"/>
    <property type="match status" value="1"/>
</dbReference>
<sequence length="228" mass="26503">MLESLVEKLLNKFLAPYVEGIERNLHLGVWSGNIVLENLKLKPQITEILDLSFKIIHGNIGRVNIQIPWSSLGKSPVCVLIKNVHIYIKPRSYQKSESVIIEELRRAKMHRLELLEEEISIIKQQKNKEKSSEKSTLIFKLLNKIINNIHIDIQDILIHFEDPGKKFSIGFILKSSSVKNCQKNVEVSTEANTSSEYKKLNHIIEFKGLCIYSNSNIRKRRRKKKKEY</sequence>
<evidence type="ECO:0000256" key="1">
    <source>
        <dbReference type="ARBA" id="ARBA00006545"/>
    </source>
</evidence>
<name>A0A1C3L0I6_PLAMA</name>
<dbReference type="PANTHER" id="PTHR16166:SF93">
    <property type="entry name" value="INTERMEMBRANE LIPID TRANSFER PROTEIN VPS13"/>
    <property type="match status" value="1"/>
</dbReference>
<feature type="non-terminal residue" evidence="5">
    <location>
        <position position="228"/>
    </location>
</feature>
<dbReference type="InterPro" id="IPR026847">
    <property type="entry name" value="VPS13"/>
</dbReference>
<organism evidence="5 6">
    <name type="scientific">Plasmodium malariae</name>
    <dbReference type="NCBI Taxonomy" id="5858"/>
    <lineage>
        <taxon>Eukaryota</taxon>
        <taxon>Sar</taxon>
        <taxon>Alveolata</taxon>
        <taxon>Apicomplexa</taxon>
        <taxon>Aconoidasida</taxon>
        <taxon>Haemosporida</taxon>
        <taxon>Plasmodiidae</taxon>
        <taxon>Plasmodium</taxon>
        <taxon>Plasmodium (Plasmodium)</taxon>
    </lineage>
</organism>
<evidence type="ECO:0000256" key="2">
    <source>
        <dbReference type="ARBA" id="ARBA00022448"/>
    </source>
</evidence>
<proteinExistence type="inferred from homology"/>
<protein>
    <submittedName>
        <fullName evidence="5">N-terminal region of Chorein or VPS13/Vacuolar sorting-associated protein 13, N-terminal, putative</fullName>
    </submittedName>
</protein>
<dbReference type="GO" id="GO:0045053">
    <property type="term" value="P:protein retention in Golgi apparatus"/>
    <property type="evidence" value="ECO:0007669"/>
    <property type="project" value="TreeGrafter"/>
</dbReference>
<evidence type="ECO:0000259" key="4">
    <source>
        <dbReference type="Pfam" id="PF12624"/>
    </source>
</evidence>
<dbReference type="Proteomes" id="UP000219799">
    <property type="component" value="Chromosome 12"/>
</dbReference>
<comment type="similarity">
    <text evidence="1">Belongs to the VPS13 family.</text>
</comment>